<dbReference type="Proteomes" id="UP000026961">
    <property type="component" value="Chromosome 7"/>
</dbReference>
<reference evidence="3" key="2">
    <citation type="submission" date="2018-05" db="EMBL/GenBank/DDBJ databases">
        <title>OgluRS3 (Oryza glumaepatula Reference Sequence Version 3).</title>
        <authorList>
            <person name="Zhang J."/>
            <person name="Kudrna D."/>
            <person name="Lee S."/>
            <person name="Talag J."/>
            <person name="Welchert J."/>
            <person name="Wing R.A."/>
        </authorList>
    </citation>
    <scope>NUCLEOTIDE SEQUENCE [LARGE SCALE GENOMIC DNA]</scope>
</reference>
<feature type="region of interest" description="Disordered" evidence="1">
    <location>
        <begin position="1"/>
        <end position="28"/>
    </location>
</feature>
<accession>A0A0E0AGD0</accession>
<feature type="transmembrane region" description="Helical" evidence="2">
    <location>
        <begin position="167"/>
        <end position="188"/>
    </location>
</feature>
<sequence>MGCMISSLGRGTTDHQSGGQRSTGQVGPVQGSVTAVDYIALPHGTNNSNCVISMPSGMAADWEVFSRDGGSYTRHTVPMDLESLSLRPRPGRGFSIGGAYGPAYRAGQLHGAHHHNLPIFITASSEKSILEKVWEANQFIFGMFLLGSYQYVTNVQSMHGSDKLKDALLIAFSILWCLLGIGFHLHFYSRNSEIRQKICSFILTAFTVMFSVLVTIHISMLLHSKKIAEAGRIIKLVFVVSVHVAIKIWFECNLGERISGWWSGCPVLPLSSAPGDVTRDNAYRLSL</sequence>
<dbReference type="HOGENOM" id="CLU_971056_0_0_1"/>
<dbReference type="AlphaFoldDB" id="A0A0E0AGD0"/>
<keyword evidence="4" id="KW-1185">Reference proteome</keyword>
<organism evidence="3">
    <name type="scientific">Oryza glumipatula</name>
    <dbReference type="NCBI Taxonomy" id="40148"/>
    <lineage>
        <taxon>Eukaryota</taxon>
        <taxon>Viridiplantae</taxon>
        <taxon>Streptophyta</taxon>
        <taxon>Embryophyta</taxon>
        <taxon>Tracheophyta</taxon>
        <taxon>Spermatophyta</taxon>
        <taxon>Magnoliopsida</taxon>
        <taxon>Liliopsida</taxon>
        <taxon>Poales</taxon>
        <taxon>Poaceae</taxon>
        <taxon>BOP clade</taxon>
        <taxon>Oryzoideae</taxon>
        <taxon>Oryzeae</taxon>
        <taxon>Oryzinae</taxon>
        <taxon>Oryza</taxon>
    </lineage>
</organism>
<protein>
    <submittedName>
        <fullName evidence="3">Uncharacterized protein</fullName>
    </submittedName>
</protein>
<feature type="compositionally biased region" description="Polar residues" evidence="1">
    <location>
        <begin position="14"/>
        <end position="25"/>
    </location>
</feature>
<dbReference type="EnsemblPlants" id="OGLUM07G04170.1">
    <property type="protein sequence ID" value="OGLUM07G04170.1"/>
    <property type="gene ID" value="OGLUM07G04170"/>
</dbReference>
<keyword evidence="2" id="KW-1133">Transmembrane helix</keyword>
<keyword evidence="2" id="KW-0812">Transmembrane</keyword>
<evidence type="ECO:0000313" key="3">
    <source>
        <dbReference type="EnsemblPlants" id="OGLUM07G04170.1"/>
    </source>
</evidence>
<dbReference type="Gramene" id="OGLUM07G04170.1">
    <property type="protein sequence ID" value="OGLUM07G04170.1"/>
    <property type="gene ID" value="OGLUM07G04170"/>
</dbReference>
<feature type="transmembrane region" description="Helical" evidence="2">
    <location>
        <begin position="200"/>
        <end position="221"/>
    </location>
</feature>
<evidence type="ECO:0000256" key="1">
    <source>
        <dbReference type="SAM" id="MobiDB-lite"/>
    </source>
</evidence>
<proteinExistence type="predicted"/>
<name>A0A0E0AGD0_9ORYZ</name>
<evidence type="ECO:0000256" key="2">
    <source>
        <dbReference type="SAM" id="Phobius"/>
    </source>
</evidence>
<evidence type="ECO:0000313" key="4">
    <source>
        <dbReference type="Proteomes" id="UP000026961"/>
    </source>
</evidence>
<keyword evidence="2" id="KW-0472">Membrane</keyword>
<reference evidence="3" key="1">
    <citation type="submission" date="2015-04" db="UniProtKB">
        <authorList>
            <consortium name="EnsemblPlants"/>
        </authorList>
    </citation>
    <scope>IDENTIFICATION</scope>
</reference>